<name>A0A3M7QIG6_BRAPC</name>
<feature type="compositionally biased region" description="Polar residues" evidence="1">
    <location>
        <begin position="1"/>
        <end position="11"/>
    </location>
</feature>
<evidence type="ECO:0000313" key="4">
    <source>
        <dbReference type="Proteomes" id="UP000276133"/>
    </source>
</evidence>
<organism evidence="3 4">
    <name type="scientific">Brachionus plicatilis</name>
    <name type="common">Marine rotifer</name>
    <name type="synonym">Brachionus muelleri</name>
    <dbReference type="NCBI Taxonomy" id="10195"/>
    <lineage>
        <taxon>Eukaryota</taxon>
        <taxon>Metazoa</taxon>
        <taxon>Spiralia</taxon>
        <taxon>Gnathifera</taxon>
        <taxon>Rotifera</taxon>
        <taxon>Eurotatoria</taxon>
        <taxon>Monogononta</taxon>
        <taxon>Pseudotrocha</taxon>
        <taxon>Ploima</taxon>
        <taxon>Brachionidae</taxon>
        <taxon>Brachionus</taxon>
    </lineage>
</organism>
<keyword evidence="4" id="KW-1185">Reference proteome</keyword>
<comment type="caution">
    <text evidence="3">The sequence shown here is derived from an EMBL/GenBank/DDBJ whole genome shotgun (WGS) entry which is preliminary data.</text>
</comment>
<feature type="region of interest" description="Disordered" evidence="1">
    <location>
        <begin position="1"/>
        <end position="39"/>
    </location>
</feature>
<keyword evidence="2" id="KW-0472">Membrane</keyword>
<protein>
    <submittedName>
        <fullName evidence="3">Uncharacterized protein</fullName>
    </submittedName>
</protein>
<sequence>MQACRSENASLIESIDREGIMGTSDSSMRQKLDENSESNEIIQNRKSYEFKAPLIADEDLDQIVSPDKNSRFNHNSDGQRVKFYSDKNPDYEQLEPLIKNSDQSSRFKIAQVKDIKNLLDTCDDKAQFLIDDQGVLIRKSPSYLSETNRLKKNSAEVNEDSKPINFKYNKDAKSLECETLPKFQLILAVTEIHRNKGALALFAEFLGTYILVLFVIGFGLPISDPNVTPPEINGCLGSGLISKFKFSIVFL</sequence>
<proteinExistence type="predicted"/>
<evidence type="ECO:0000256" key="2">
    <source>
        <dbReference type="SAM" id="Phobius"/>
    </source>
</evidence>
<feature type="transmembrane region" description="Helical" evidence="2">
    <location>
        <begin position="199"/>
        <end position="220"/>
    </location>
</feature>
<reference evidence="3 4" key="1">
    <citation type="journal article" date="2018" name="Sci. Rep.">
        <title>Genomic signatures of local adaptation to the degree of environmental predictability in rotifers.</title>
        <authorList>
            <person name="Franch-Gras L."/>
            <person name="Hahn C."/>
            <person name="Garcia-Roger E.M."/>
            <person name="Carmona M.J."/>
            <person name="Serra M."/>
            <person name="Gomez A."/>
        </authorList>
    </citation>
    <scope>NUCLEOTIDE SEQUENCE [LARGE SCALE GENOMIC DNA]</scope>
    <source>
        <strain evidence="3">HYR1</strain>
    </source>
</reference>
<keyword evidence="2" id="KW-0812">Transmembrane</keyword>
<dbReference type="EMBL" id="REGN01006094">
    <property type="protein sequence ID" value="RNA10934.1"/>
    <property type="molecule type" value="Genomic_DNA"/>
</dbReference>
<dbReference type="Proteomes" id="UP000276133">
    <property type="component" value="Unassembled WGS sequence"/>
</dbReference>
<evidence type="ECO:0000313" key="3">
    <source>
        <dbReference type="EMBL" id="RNA10934.1"/>
    </source>
</evidence>
<evidence type="ECO:0000256" key="1">
    <source>
        <dbReference type="SAM" id="MobiDB-lite"/>
    </source>
</evidence>
<gene>
    <name evidence="3" type="ORF">BpHYR1_020571</name>
</gene>
<keyword evidence="2" id="KW-1133">Transmembrane helix</keyword>
<accession>A0A3M7QIG6</accession>
<dbReference type="AlphaFoldDB" id="A0A3M7QIG6"/>